<sequence length="127" mass="14060">MNAVAEHQHIDECQLNDLLNEILREWHNWSAGDTIAEGYPSRSPSCALGPAGSDGEGPCMETVDAVMDAIPQPHRTALAFQARNLHSRAQVWSSPRLPANWEERQILLMEARNLFTRGLMEKGVIGG</sequence>
<dbReference type="Proteomes" id="UP000029553">
    <property type="component" value="Unassembled WGS sequence"/>
</dbReference>
<accession>A0A096FBF6</accession>
<dbReference type="AlphaFoldDB" id="A0A096FBF6"/>
<gene>
    <name evidence="1" type="ORF">P353_19765</name>
</gene>
<proteinExistence type="predicted"/>
<protein>
    <submittedName>
        <fullName evidence="1">Uncharacterized protein</fullName>
    </submittedName>
</protein>
<organism evidence="1 2">
    <name type="scientific">Comamonas testosteroni</name>
    <name type="common">Pseudomonas testosteroni</name>
    <dbReference type="NCBI Taxonomy" id="285"/>
    <lineage>
        <taxon>Bacteria</taxon>
        <taxon>Pseudomonadati</taxon>
        <taxon>Pseudomonadota</taxon>
        <taxon>Betaproteobacteria</taxon>
        <taxon>Burkholderiales</taxon>
        <taxon>Comamonadaceae</taxon>
        <taxon>Comamonas</taxon>
    </lineage>
</organism>
<evidence type="ECO:0000313" key="1">
    <source>
        <dbReference type="EMBL" id="KGH27028.1"/>
    </source>
</evidence>
<dbReference type="EMBL" id="AWOR01000067">
    <property type="protein sequence ID" value="KGH27028.1"/>
    <property type="molecule type" value="Genomic_DNA"/>
</dbReference>
<comment type="caution">
    <text evidence="1">The sequence shown here is derived from an EMBL/GenBank/DDBJ whole genome shotgun (WGS) entry which is preliminary data.</text>
</comment>
<evidence type="ECO:0000313" key="2">
    <source>
        <dbReference type="Proteomes" id="UP000029553"/>
    </source>
</evidence>
<name>A0A096FBF6_COMTE</name>
<dbReference type="RefSeq" id="WP_034372993.1">
    <property type="nucleotide sequence ID" value="NZ_AWOR01000067.1"/>
</dbReference>
<reference evidence="1 2" key="1">
    <citation type="submission" date="2013-09" db="EMBL/GenBank/DDBJ databases">
        <title>High correlation between genotypes and phenotypes of environmental bacteria Comamonas testosteroni strains.</title>
        <authorList>
            <person name="Liu L."/>
            <person name="Zhu W."/>
            <person name="Xia X."/>
            <person name="Xu B."/>
            <person name="Luo M."/>
            <person name="Wang G."/>
        </authorList>
    </citation>
    <scope>NUCLEOTIDE SEQUENCE [LARGE SCALE GENOMIC DNA]</scope>
    <source>
        <strain evidence="1 2">JL40</strain>
    </source>
</reference>